<evidence type="ECO:0000313" key="2">
    <source>
        <dbReference type="EMBL" id="NDU98969.1"/>
    </source>
</evidence>
<keyword evidence="1" id="KW-0812">Transmembrane</keyword>
<keyword evidence="1" id="KW-0472">Membrane</keyword>
<dbReference type="RefSeq" id="WP_163955103.1">
    <property type="nucleotide sequence ID" value="NZ_JAAFZH010000022.1"/>
</dbReference>
<sequence length="198" mass="23107">MKTPGGCLKILLVIFLVTLAIGFGSFYGRKFIDRYQRPWAYSTTEPLLIGRWHGNFRDPDGIAKQLTIDLFEPESDDERWKRAFRSGKRRRRSSASQRSFDGKATVIGPAGREEYEVWGHVDKEDYHRVELDLIADEKKMLTRPNFYVNDVTKGQWNANKMSCLLTFSYRRPDGSSFWNSADPRYSKKINLTLDRLNR</sequence>
<gene>
    <name evidence="2" type="ORF">GK108_29080</name>
</gene>
<dbReference type="EMBL" id="JAAFZH010000022">
    <property type="protein sequence ID" value="NDU98969.1"/>
    <property type="molecule type" value="Genomic_DNA"/>
</dbReference>
<dbReference type="Proteomes" id="UP000474175">
    <property type="component" value="Unassembled WGS sequence"/>
</dbReference>
<organism evidence="2 3">
    <name type="scientific">Spirosoma terrae</name>
    <dbReference type="NCBI Taxonomy" id="1968276"/>
    <lineage>
        <taxon>Bacteria</taxon>
        <taxon>Pseudomonadati</taxon>
        <taxon>Bacteroidota</taxon>
        <taxon>Cytophagia</taxon>
        <taxon>Cytophagales</taxon>
        <taxon>Cytophagaceae</taxon>
        <taxon>Spirosoma</taxon>
    </lineage>
</organism>
<evidence type="ECO:0000256" key="1">
    <source>
        <dbReference type="SAM" id="Phobius"/>
    </source>
</evidence>
<accession>A0A6L9LPT0</accession>
<feature type="transmembrane region" description="Helical" evidence="1">
    <location>
        <begin position="6"/>
        <end position="27"/>
    </location>
</feature>
<name>A0A6L9LPT0_9BACT</name>
<keyword evidence="3" id="KW-1185">Reference proteome</keyword>
<keyword evidence="1" id="KW-1133">Transmembrane helix</keyword>
<reference evidence="2 3" key="1">
    <citation type="submission" date="2020-02" db="EMBL/GenBank/DDBJ databases">
        <title>Draft genome sequence of two Spirosoma agri KCTC 52727 and Spirosoma terrae KCTC 52035.</title>
        <authorList>
            <person name="Rojas J."/>
            <person name="Ambika Manirajan B."/>
            <person name="Suarez C."/>
            <person name="Ratering S."/>
            <person name="Schnell S."/>
        </authorList>
    </citation>
    <scope>NUCLEOTIDE SEQUENCE [LARGE SCALE GENOMIC DNA]</scope>
    <source>
        <strain evidence="2 3">KCTC 52035</strain>
    </source>
</reference>
<evidence type="ECO:0000313" key="3">
    <source>
        <dbReference type="Proteomes" id="UP000474175"/>
    </source>
</evidence>
<dbReference type="AlphaFoldDB" id="A0A6L9LPT0"/>
<proteinExistence type="predicted"/>
<comment type="caution">
    <text evidence="2">The sequence shown here is derived from an EMBL/GenBank/DDBJ whole genome shotgun (WGS) entry which is preliminary data.</text>
</comment>
<protein>
    <submittedName>
        <fullName evidence="2">Uncharacterized protein</fullName>
    </submittedName>
</protein>